<organism evidence="1 2">
    <name type="scientific">Pleurodeles waltl</name>
    <name type="common">Iberian ribbed newt</name>
    <dbReference type="NCBI Taxonomy" id="8319"/>
    <lineage>
        <taxon>Eukaryota</taxon>
        <taxon>Metazoa</taxon>
        <taxon>Chordata</taxon>
        <taxon>Craniata</taxon>
        <taxon>Vertebrata</taxon>
        <taxon>Euteleostomi</taxon>
        <taxon>Amphibia</taxon>
        <taxon>Batrachia</taxon>
        <taxon>Caudata</taxon>
        <taxon>Salamandroidea</taxon>
        <taxon>Salamandridae</taxon>
        <taxon>Pleurodelinae</taxon>
        <taxon>Pleurodeles</taxon>
    </lineage>
</organism>
<dbReference type="EMBL" id="JANPWB010000099">
    <property type="protein sequence ID" value="KAJ1079541.1"/>
    <property type="molecule type" value="Genomic_DNA"/>
</dbReference>
<comment type="caution">
    <text evidence="1">The sequence shown here is derived from an EMBL/GenBank/DDBJ whole genome shotgun (WGS) entry which is preliminary data.</text>
</comment>
<evidence type="ECO:0000313" key="2">
    <source>
        <dbReference type="Proteomes" id="UP001066276"/>
    </source>
</evidence>
<dbReference type="AlphaFoldDB" id="A0AAV7KL10"/>
<sequence>KNPNVIFFSPTSEKIKFQFFSSKKCKKFHSEWTLGKKFNFFHPKSEKFQISSFLVPKVKKSNFNFFLQ</sequence>
<evidence type="ECO:0000313" key="1">
    <source>
        <dbReference type="EMBL" id="KAJ1079541.1"/>
    </source>
</evidence>
<feature type="non-terminal residue" evidence="1">
    <location>
        <position position="68"/>
    </location>
</feature>
<proteinExistence type="predicted"/>
<dbReference type="Proteomes" id="UP001066276">
    <property type="component" value="Unassembled WGS sequence"/>
</dbReference>
<protein>
    <submittedName>
        <fullName evidence="1">Uncharacterized protein</fullName>
    </submittedName>
</protein>
<gene>
    <name evidence="1" type="ORF">NDU88_000224</name>
</gene>
<accession>A0AAV7KL10</accession>
<reference evidence="1 2" key="1">
    <citation type="journal article" date="2022" name="bioRxiv">
        <title>Sequencing and chromosome-scale assembly of the giantPleurodeles waltlgenome.</title>
        <authorList>
            <person name="Brown T."/>
            <person name="Elewa A."/>
            <person name="Iarovenko S."/>
            <person name="Subramanian E."/>
            <person name="Araus A.J."/>
            <person name="Petzold A."/>
            <person name="Susuki M."/>
            <person name="Suzuki K.-i.T."/>
            <person name="Hayashi T."/>
            <person name="Toyoda A."/>
            <person name="Oliveira C."/>
            <person name="Osipova E."/>
            <person name="Leigh N.D."/>
            <person name="Simon A."/>
            <person name="Yun M.H."/>
        </authorList>
    </citation>
    <scope>NUCLEOTIDE SEQUENCE [LARGE SCALE GENOMIC DNA]</scope>
    <source>
        <strain evidence="1">20211129_DDA</strain>
        <tissue evidence="1">Liver</tissue>
    </source>
</reference>
<keyword evidence="2" id="KW-1185">Reference proteome</keyword>
<feature type="non-terminal residue" evidence="1">
    <location>
        <position position="1"/>
    </location>
</feature>
<name>A0AAV7KL10_PLEWA</name>